<organism evidence="3">
    <name type="scientific">Amorphochlora amoebiformis</name>
    <dbReference type="NCBI Taxonomy" id="1561963"/>
    <lineage>
        <taxon>Eukaryota</taxon>
        <taxon>Sar</taxon>
        <taxon>Rhizaria</taxon>
        <taxon>Cercozoa</taxon>
        <taxon>Chlorarachniophyceae</taxon>
        <taxon>Amorphochlora</taxon>
    </lineage>
</organism>
<name>A0A7S0CMP6_9EUKA</name>
<evidence type="ECO:0008006" key="4">
    <source>
        <dbReference type="Google" id="ProtNLM"/>
    </source>
</evidence>
<dbReference type="GO" id="GO:0005737">
    <property type="term" value="C:cytoplasm"/>
    <property type="evidence" value="ECO:0007669"/>
    <property type="project" value="TreeGrafter"/>
</dbReference>
<sequence>MASDGKSVPLLRTPIDVLRTKTNTVNSARSHPVHAIQEEHNVNIREGKMRMLAKIHGVHVPMRMKMDQTILAQHRRLPLPGMKSSFVGLETMLGVDENIEFEDFLNKQEFCEKEIDVHTELEKKFGY</sequence>
<dbReference type="PANTHER" id="PTHR12828:SF3">
    <property type="entry name" value="PROTEASOME MATURATION PROTEIN"/>
    <property type="match status" value="1"/>
</dbReference>
<dbReference type="AlphaFoldDB" id="A0A7S0CMP6"/>
<comment type="similarity">
    <text evidence="2">Belongs to the POMP/UMP1 family.</text>
</comment>
<dbReference type="PANTHER" id="PTHR12828">
    <property type="entry name" value="PROTEASOME MATURATION PROTEIN UMP1"/>
    <property type="match status" value="1"/>
</dbReference>
<dbReference type="EMBL" id="HBEM01000279">
    <property type="protein sequence ID" value="CAD8428503.1"/>
    <property type="molecule type" value="Transcribed_RNA"/>
</dbReference>
<dbReference type="Pfam" id="PF05348">
    <property type="entry name" value="UMP1"/>
    <property type="match status" value="1"/>
</dbReference>
<keyword evidence="1" id="KW-0143">Chaperone</keyword>
<dbReference type="InterPro" id="IPR008012">
    <property type="entry name" value="Ump1"/>
</dbReference>
<evidence type="ECO:0000256" key="1">
    <source>
        <dbReference type="ARBA" id="ARBA00023186"/>
    </source>
</evidence>
<dbReference type="GO" id="GO:0005634">
    <property type="term" value="C:nucleus"/>
    <property type="evidence" value="ECO:0007669"/>
    <property type="project" value="TreeGrafter"/>
</dbReference>
<reference evidence="3" key="1">
    <citation type="submission" date="2021-01" db="EMBL/GenBank/DDBJ databases">
        <authorList>
            <person name="Corre E."/>
            <person name="Pelletier E."/>
            <person name="Niang G."/>
            <person name="Scheremetjew M."/>
            <person name="Finn R."/>
            <person name="Kale V."/>
            <person name="Holt S."/>
            <person name="Cochrane G."/>
            <person name="Meng A."/>
            <person name="Brown T."/>
            <person name="Cohen L."/>
        </authorList>
    </citation>
    <scope>NUCLEOTIDE SEQUENCE</scope>
    <source>
        <strain evidence="3">CCMP2058</strain>
    </source>
</reference>
<dbReference type="GO" id="GO:0043248">
    <property type="term" value="P:proteasome assembly"/>
    <property type="evidence" value="ECO:0007669"/>
    <property type="project" value="InterPro"/>
</dbReference>
<evidence type="ECO:0000313" key="3">
    <source>
        <dbReference type="EMBL" id="CAD8428503.1"/>
    </source>
</evidence>
<protein>
    <recommendedName>
        <fullName evidence="4">Proteasome maturation factor UMP1</fullName>
    </recommendedName>
</protein>
<gene>
    <name evidence="3" type="ORF">LAMO00422_LOCUS197</name>
</gene>
<evidence type="ECO:0000256" key="2">
    <source>
        <dbReference type="ARBA" id="ARBA00043974"/>
    </source>
</evidence>
<proteinExistence type="inferred from homology"/>
<accession>A0A7S0CMP6</accession>